<proteinExistence type="predicted"/>
<gene>
    <name evidence="1" type="ORF">OLEA9_A034595</name>
</gene>
<dbReference type="EMBL" id="CACTIH010007263">
    <property type="protein sequence ID" value="CAA3006662.1"/>
    <property type="molecule type" value="Genomic_DNA"/>
</dbReference>
<organism evidence="1 2">
    <name type="scientific">Olea europaea subsp. europaea</name>
    <dbReference type="NCBI Taxonomy" id="158383"/>
    <lineage>
        <taxon>Eukaryota</taxon>
        <taxon>Viridiplantae</taxon>
        <taxon>Streptophyta</taxon>
        <taxon>Embryophyta</taxon>
        <taxon>Tracheophyta</taxon>
        <taxon>Spermatophyta</taxon>
        <taxon>Magnoliopsida</taxon>
        <taxon>eudicotyledons</taxon>
        <taxon>Gunneridae</taxon>
        <taxon>Pentapetalae</taxon>
        <taxon>asterids</taxon>
        <taxon>lamiids</taxon>
        <taxon>Lamiales</taxon>
        <taxon>Oleaceae</taxon>
        <taxon>Oleeae</taxon>
        <taxon>Olea</taxon>
    </lineage>
</organism>
<protein>
    <submittedName>
        <fullName evidence="1">Tobamovirus multiplication 2A</fullName>
    </submittedName>
</protein>
<name>A0A8S0TPD1_OLEEU</name>
<dbReference type="AlphaFoldDB" id="A0A8S0TPD1"/>
<dbReference type="Gramene" id="OE9A034595T1">
    <property type="protein sequence ID" value="OE9A034595C1"/>
    <property type="gene ID" value="OE9A034595"/>
</dbReference>
<keyword evidence="2" id="KW-1185">Reference proteome</keyword>
<sequence>MYKNAASSGHDVPIAPPGGEFVQLGHPMLISVSLTDSIVDKLPKAWLWWFTNFSCLRYGCITLQEILQITNYLKPSTYALQ</sequence>
<accession>A0A8S0TPD1</accession>
<comment type="caution">
    <text evidence="1">The sequence shown here is derived from an EMBL/GenBank/DDBJ whole genome shotgun (WGS) entry which is preliminary data.</text>
</comment>
<evidence type="ECO:0000313" key="2">
    <source>
        <dbReference type="Proteomes" id="UP000594638"/>
    </source>
</evidence>
<dbReference type="Proteomes" id="UP000594638">
    <property type="component" value="Unassembled WGS sequence"/>
</dbReference>
<feature type="non-terminal residue" evidence="1">
    <location>
        <position position="1"/>
    </location>
</feature>
<reference evidence="1 2" key="1">
    <citation type="submission" date="2019-12" db="EMBL/GenBank/DDBJ databases">
        <authorList>
            <person name="Alioto T."/>
            <person name="Alioto T."/>
            <person name="Gomez Garrido J."/>
        </authorList>
    </citation>
    <scope>NUCLEOTIDE SEQUENCE [LARGE SCALE GENOMIC DNA]</scope>
</reference>
<evidence type="ECO:0000313" key="1">
    <source>
        <dbReference type="EMBL" id="CAA3006662.1"/>
    </source>
</evidence>